<dbReference type="AlphaFoldDB" id="A0A1I8AU27"/>
<sequence>GIAVHMPLEDIEEKTDPHNEVEVMFSRGVAIILSVNGRPTLIETLHLWQPRLLPLQEHADTAKEPHAYRESIFALLAAHHIPTDSLVMEMDEYNDKVVHLRLTDDSLSPQQLDEIREVFEAIIPARNAVTLNMKLRFDADQAQGLTGQRQGTGAPPRHFDTTVLTPQNLHIALGQGIGTPPHSNPYLKVAFSTRNWLDYLNPDNIHLHFVIGPPLVSAPMAEMTHARARELHAECNQRMDALGRPFSFFFGEGVDRLVYVGLPARD</sequence>
<evidence type="ECO:0000313" key="1">
    <source>
        <dbReference type="Proteomes" id="UP000095287"/>
    </source>
</evidence>
<organism evidence="1 2">
    <name type="scientific">Steinernema glaseri</name>
    <dbReference type="NCBI Taxonomy" id="37863"/>
    <lineage>
        <taxon>Eukaryota</taxon>
        <taxon>Metazoa</taxon>
        <taxon>Ecdysozoa</taxon>
        <taxon>Nematoda</taxon>
        <taxon>Chromadorea</taxon>
        <taxon>Rhabditida</taxon>
        <taxon>Tylenchina</taxon>
        <taxon>Panagrolaimomorpha</taxon>
        <taxon>Strongyloidoidea</taxon>
        <taxon>Steinernematidae</taxon>
        <taxon>Steinernema</taxon>
    </lineage>
</organism>
<proteinExistence type="predicted"/>
<dbReference type="WBParaSite" id="L893_g8897.t1">
    <property type="protein sequence ID" value="L893_g8897.t1"/>
    <property type="gene ID" value="L893_g8897"/>
</dbReference>
<reference evidence="2" key="1">
    <citation type="submission" date="2016-11" db="UniProtKB">
        <authorList>
            <consortium name="WormBaseParasite"/>
        </authorList>
    </citation>
    <scope>IDENTIFICATION</scope>
</reference>
<protein>
    <submittedName>
        <fullName evidence="2">DUF2088 domain-containing protein</fullName>
    </submittedName>
</protein>
<evidence type="ECO:0000313" key="2">
    <source>
        <dbReference type="WBParaSite" id="L893_g8897.t1"/>
    </source>
</evidence>
<name>A0A1I8AU27_9BILA</name>
<keyword evidence="1" id="KW-1185">Reference proteome</keyword>
<dbReference type="Proteomes" id="UP000095287">
    <property type="component" value="Unplaced"/>
</dbReference>
<accession>A0A1I8AU27</accession>